<feature type="compositionally biased region" description="Basic and acidic residues" evidence="3">
    <location>
        <begin position="361"/>
        <end position="370"/>
    </location>
</feature>
<evidence type="ECO:0000256" key="1">
    <source>
        <dbReference type="ARBA" id="ARBA00022614"/>
    </source>
</evidence>
<keyword evidence="1" id="KW-0433">Leucine-rich repeat</keyword>
<dbReference type="PANTHER" id="PTHR15454">
    <property type="entry name" value="NISCHARIN RELATED"/>
    <property type="match status" value="1"/>
</dbReference>
<dbReference type="Proteomes" id="UP001214603">
    <property type="component" value="Chromosome 1"/>
</dbReference>
<evidence type="ECO:0000256" key="3">
    <source>
        <dbReference type="SAM" id="MobiDB-lite"/>
    </source>
</evidence>
<keyword evidence="5" id="KW-1185">Reference proteome</keyword>
<dbReference type="InterPro" id="IPR003591">
    <property type="entry name" value="Leu-rich_rpt_typical-subtyp"/>
</dbReference>
<proteinExistence type="predicted"/>
<reference evidence="4" key="1">
    <citation type="submission" date="2023-03" db="EMBL/GenBank/DDBJ databases">
        <title>Mating type loci evolution in Malassezia.</title>
        <authorList>
            <person name="Coelho M.A."/>
        </authorList>
    </citation>
    <scope>NUCLEOTIDE SEQUENCE</scope>
    <source>
        <strain evidence="4">CBS 7876</strain>
    </source>
</reference>
<dbReference type="Pfam" id="PF13855">
    <property type="entry name" value="LRR_8"/>
    <property type="match status" value="1"/>
</dbReference>
<dbReference type="Gene3D" id="3.80.10.10">
    <property type="entry name" value="Ribonuclease Inhibitor"/>
    <property type="match status" value="1"/>
</dbReference>
<protein>
    <submittedName>
        <fullName evidence="4">Uncharacterized protein</fullName>
    </submittedName>
</protein>
<accession>A0AAF0E222</accession>
<organism evidence="4 5">
    <name type="scientific">Malassezia obtusa</name>
    <dbReference type="NCBI Taxonomy" id="76774"/>
    <lineage>
        <taxon>Eukaryota</taxon>
        <taxon>Fungi</taxon>
        <taxon>Dikarya</taxon>
        <taxon>Basidiomycota</taxon>
        <taxon>Ustilaginomycotina</taxon>
        <taxon>Malasseziomycetes</taxon>
        <taxon>Malasseziales</taxon>
        <taxon>Malasseziaceae</taxon>
        <taxon>Malassezia</taxon>
    </lineage>
</organism>
<dbReference type="AlphaFoldDB" id="A0AAF0E222"/>
<evidence type="ECO:0000313" key="5">
    <source>
        <dbReference type="Proteomes" id="UP001214603"/>
    </source>
</evidence>
<evidence type="ECO:0000313" key="4">
    <source>
        <dbReference type="EMBL" id="WFD01738.1"/>
    </source>
</evidence>
<feature type="compositionally biased region" description="Basic residues" evidence="3">
    <location>
        <begin position="409"/>
        <end position="419"/>
    </location>
</feature>
<keyword evidence="2" id="KW-0677">Repeat</keyword>
<dbReference type="PROSITE" id="PS51450">
    <property type="entry name" value="LRR"/>
    <property type="match status" value="1"/>
</dbReference>
<dbReference type="EMBL" id="CP119934">
    <property type="protein sequence ID" value="WFD01738.1"/>
    <property type="molecule type" value="Genomic_DNA"/>
</dbReference>
<dbReference type="SMART" id="SM00364">
    <property type="entry name" value="LRR_BAC"/>
    <property type="match status" value="3"/>
</dbReference>
<dbReference type="InterPro" id="IPR032675">
    <property type="entry name" value="LRR_dom_sf"/>
</dbReference>
<feature type="compositionally biased region" description="Low complexity" evidence="3">
    <location>
        <begin position="450"/>
        <end position="464"/>
    </location>
</feature>
<dbReference type="SUPFAM" id="SSF52058">
    <property type="entry name" value="L domain-like"/>
    <property type="match status" value="1"/>
</dbReference>
<sequence>MKPSDDAPDGLINLHLLTLAESLSKKQAKKSDTPPLSKRLTWVNLSNNEALGTRDDALDGIDAFAALNVGLAALEQLKALVVSHNQITRLPTVFPHFPELNTLVLSNNQLTHLPKTLPASLPGLKKLSISHNLLEDGDSLPDFGVCAQLREVRLAGNKSLARLPEHIQRWGRGVDGGAPGLVLLDASDCGLNEWISIAPLLEQLDERRKGLVNLSLKGNAIAEREDYEEKKSEKGQDSSQAAPAPPSEPTQAVEPPVPTTKMPAKSKAEASSRNKPAARSEGEPSTSTTEAAGSERRKRPLEEADSREKKVRKRSGRGPKKSKAPDNEQARLLARAGPAPGDDEPSDTEPSVPAQSASKNAAREDRERARLLARAGPAPGDDEQARIEARAGPAPDSEDEPASQPGTTRAKKTRRKKKEPRSVELTMDMSAEPETPKAAQKPPPTPEEAPAPNDAPAQDTAWTS</sequence>
<feature type="compositionally biased region" description="Basic and acidic residues" evidence="3">
    <location>
        <begin position="266"/>
        <end position="282"/>
    </location>
</feature>
<evidence type="ECO:0000256" key="2">
    <source>
        <dbReference type="ARBA" id="ARBA00022737"/>
    </source>
</evidence>
<feature type="compositionally biased region" description="Basic and acidic residues" evidence="3">
    <location>
        <begin position="225"/>
        <end position="236"/>
    </location>
</feature>
<dbReference type="InterPro" id="IPR001611">
    <property type="entry name" value="Leu-rich_rpt"/>
</dbReference>
<feature type="compositionally biased region" description="Basic residues" evidence="3">
    <location>
        <begin position="309"/>
        <end position="322"/>
    </location>
</feature>
<name>A0AAF0E222_9BASI</name>
<feature type="region of interest" description="Disordered" evidence="3">
    <location>
        <begin position="225"/>
        <end position="464"/>
    </location>
</feature>
<gene>
    <name evidence="4" type="ORF">MOBT1_000414</name>
</gene>
<dbReference type="GO" id="GO:0005737">
    <property type="term" value="C:cytoplasm"/>
    <property type="evidence" value="ECO:0007669"/>
    <property type="project" value="TreeGrafter"/>
</dbReference>
<dbReference type="SMART" id="SM00369">
    <property type="entry name" value="LRR_TYP"/>
    <property type="match status" value="3"/>
</dbReference>